<dbReference type="EMBL" id="SJPO01000003">
    <property type="protein sequence ID" value="TWT77611.1"/>
    <property type="molecule type" value="Genomic_DNA"/>
</dbReference>
<gene>
    <name evidence="2" type="ORF">Pla123a_14070</name>
</gene>
<feature type="compositionally biased region" description="Polar residues" evidence="1">
    <location>
        <begin position="1"/>
        <end position="11"/>
    </location>
</feature>
<accession>A0A5C5YRN4</accession>
<protein>
    <submittedName>
        <fullName evidence="2">Uncharacterized protein</fullName>
    </submittedName>
</protein>
<feature type="compositionally biased region" description="Basic and acidic residues" evidence="1">
    <location>
        <begin position="191"/>
        <end position="220"/>
    </location>
</feature>
<proteinExistence type="predicted"/>
<dbReference type="RefSeq" id="WP_146585278.1">
    <property type="nucleotide sequence ID" value="NZ_SJPO01000003.1"/>
</dbReference>
<comment type="caution">
    <text evidence="2">The sequence shown here is derived from an EMBL/GenBank/DDBJ whole genome shotgun (WGS) entry which is preliminary data.</text>
</comment>
<keyword evidence="3" id="KW-1185">Reference proteome</keyword>
<reference evidence="2 3" key="1">
    <citation type="submission" date="2019-02" db="EMBL/GenBank/DDBJ databases">
        <title>Deep-cultivation of Planctomycetes and their phenomic and genomic characterization uncovers novel biology.</title>
        <authorList>
            <person name="Wiegand S."/>
            <person name="Jogler M."/>
            <person name="Boedeker C."/>
            <person name="Pinto D."/>
            <person name="Vollmers J."/>
            <person name="Rivas-Marin E."/>
            <person name="Kohn T."/>
            <person name="Peeters S.H."/>
            <person name="Heuer A."/>
            <person name="Rast P."/>
            <person name="Oberbeckmann S."/>
            <person name="Bunk B."/>
            <person name="Jeske O."/>
            <person name="Meyerdierks A."/>
            <person name="Storesund J.E."/>
            <person name="Kallscheuer N."/>
            <person name="Luecker S."/>
            <person name="Lage O.M."/>
            <person name="Pohl T."/>
            <person name="Merkel B.J."/>
            <person name="Hornburger P."/>
            <person name="Mueller R.-W."/>
            <person name="Bruemmer F."/>
            <person name="Labrenz M."/>
            <person name="Spormann A.M."/>
            <person name="Op Den Camp H."/>
            <person name="Overmann J."/>
            <person name="Amann R."/>
            <person name="Jetten M.S.M."/>
            <person name="Mascher T."/>
            <person name="Medema M.H."/>
            <person name="Devos D.P."/>
            <person name="Kaster A.-K."/>
            <person name="Ovreas L."/>
            <person name="Rohde M."/>
            <person name="Galperin M.Y."/>
            <person name="Jogler C."/>
        </authorList>
    </citation>
    <scope>NUCLEOTIDE SEQUENCE [LARGE SCALE GENOMIC DNA]</scope>
    <source>
        <strain evidence="2 3">Pla123a</strain>
    </source>
</reference>
<dbReference type="AlphaFoldDB" id="A0A5C5YRN4"/>
<evidence type="ECO:0000313" key="3">
    <source>
        <dbReference type="Proteomes" id="UP000318478"/>
    </source>
</evidence>
<evidence type="ECO:0000256" key="1">
    <source>
        <dbReference type="SAM" id="MobiDB-lite"/>
    </source>
</evidence>
<organism evidence="2 3">
    <name type="scientific">Posidoniimonas polymericola</name>
    <dbReference type="NCBI Taxonomy" id="2528002"/>
    <lineage>
        <taxon>Bacteria</taxon>
        <taxon>Pseudomonadati</taxon>
        <taxon>Planctomycetota</taxon>
        <taxon>Planctomycetia</taxon>
        <taxon>Pirellulales</taxon>
        <taxon>Lacipirellulaceae</taxon>
        <taxon>Posidoniimonas</taxon>
    </lineage>
</organism>
<feature type="region of interest" description="Disordered" evidence="1">
    <location>
        <begin position="1"/>
        <end position="29"/>
    </location>
</feature>
<sequence length="272" mass="29959">MAAQETITAPPSNDEKSTPQENVSQETIDASSGFVGQWQTLVSTTNWDKGQIICSWRDELKQSGAPVSQYSDEAWSQIVGEVTGQHVGRLRRTYERFGQTAKDYDGLYWSHFQTALDWEDAEMWLEGALQNGWSVSQMRAQRWETVGDGSAPEERPAGTAEALPSAPAAQGDEAEAVDAEIRDASDDDSSEERSESRDGSEPHSLDAPAAERREPVRPMKDLADLPDDLAEAFEQFKLAILTHKMTGWSEISREDVLASLAALEKLALAPSE</sequence>
<dbReference type="Proteomes" id="UP000318478">
    <property type="component" value="Unassembled WGS sequence"/>
</dbReference>
<feature type="compositionally biased region" description="Polar residues" evidence="1">
    <location>
        <begin position="19"/>
        <end position="29"/>
    </location>
</feature>
<evidence type="ECO:0000313" key="2">
    <source>
        <dbReference type="EMBL" id="TWT77611.1"/>
    </source>
</evidence>
<feature type="region of interest" description="Disordered" evidence="1">
    <location>
        <begin position="144"/>
        <end position="220"/>
    </location>
</feature>
<name>A0A5C5YRN4_9BACT</name>
<dbReference type="OrthoDB" id="264328at2"/>